<dbReference type="AlphaFoldDB" id="A0A3B3Q5F7"/>
<dbReference type="Ensembl" id="ENSPKIT00000024539.1">
    <property type="protein sequence ID" value="ENSPKIP00000000641.1"/>
    <property type="gene ID" value="ENSPKIG00000019196.1"/>
</dbReference>
<accession>A0A3B3Q5F7</accession>
<keyword evidence="3" id="KW-1185">Reference proteome</keyword>
<dbReference type="InterPro" id="IPR000463">
    <property type="entry name" value="Fatty_acid-bd"/>
</dbReference>
<dbReference type="STRING" id="1676925.ENSPKIP00000000641"/>
<dbReference type="GeneTree" id="ENSGT00940000155135"/>
<protein>
    <submittedName>
        <fullName evidence="2">Fatty acid binding protein 1a, liver</fullName>
    </submittedName>
</protein>
<dbReference type="PANTHER" id="PTHR11955">
    <property type="entry name" value="FATTY ACID BINDING PROTEIN"/>
    <property type="match status" value="1"/>
</dbReference>
<reference evidence="2" key="2">
    <citation type="submission" date="2025-09" db="UniProtKB">
        <authorList>
            <consortium name="Ensembl"/>
        </authorList>
    </citation>
    <scope>IDENTIFICATION</scope>
</reference>
<comment type="similarity">
    <text evidence="1">Belongs to the calycin superfamily. Fatty-acid binding protein (FABP) family.</text>
</comment>
<dbReference type="Gene3D" id="2.40.128.20">
    <property type="match status" value="1"/>
</dbReference>
<evidence type="ECO:0000313" key="2">
    <source>
        <dbReference type="Ensembl" id="ENSPKIP00000000641.1"/>
    </source>
</evidence>
<dbReference type="Proteomes" id="UP000261540">
    <property type="component" value="Unplaced"/>
</dbReference>
<dbReference type="PRINTS" id="PR00178">
    <property type="entry name" value="FATTYACIDBP"/>
</dbReference>
<name>A0A3B3Q5F7_9TELE</name>
<dbReference type="SUPFAM" id="SSF50814">
    <property type="entry name" value="Lipocalins"/>
    <property type="match status" value="1"/>
</dbReference>
<sequence length="132" mass="14613">MAFTGKYELRSHESFEPFMKMIGNLPDEMIEQSKEIKSISEIEQSGDHFKVTITTGAKVLVNSFTVGQQTELETITGEKVKTVVRLESNKLRALLNGVESVTELVDENTLVNVSMTGKVPGGVTYKGISKRM</sequence>
<evidence type="ECO:0000313" key="3">
    <source>
        <dbReference type="Proteomes" id="UP000261540"/>
    </source>
</evidence>
<reference evidence="2" key="1">
    <citation type="submission" date="2025-08" db="UniProtKB">
        <authorList>
            <consortium name="Ensembl"/>
        </authorList>
    </citation>
    <scope>IDENTIFICATION</scope>
</reference>
<dbReference type="Pfam" id="PF14651">
    <property type="entry name" value="Lipocalin_7"/>
    <property type="match status" value="1"/>
</dbReference>
<dbReference type="InterPro" id="IPR012674">
    <property type="entry name" value="Calycin"/>
</dbReference>
<organism evidence="2 3">
    <name type="scientific">Paramormyrops kingsleyae</name>
    <dbReference type="NCBI Taxonomy" id="1676925"/>
    <lineage>
        <taxon>Eukaryota</taxon>
        <taxon>Metazoa</taxon>
        <taxon>Chordata</taxon>
        <taxon>Craniata</taxon>
        <taxon>Vertebrata</taxon>
        <taxon>Euteleostomi</taxon>
        <taxon>Actinopterygii</taxon>
        <taxon>Neopterygii</taxon>
        <taxon>Teleostei</taxon>
        <taxon>Osteoglossocephala</taxon>
        <taxon>Osteoglossomorpha</taxon>
        <taxon>Osteoglossiformes</taxon>
        <taxon>Mormyridae</taxon>
        <taxon>Paramormyrops</taxon>
    </lineage>
</organism>
<dbReference type="InterPro" id="IPR031259">
    <property type="entry name" value="ILBP"/>
</dbReference>
<proteinExistence type="inferred from homology"/>
<evidence type="ECO:0000256" key="1">
    <source>
        <dbReference type="ARBA" id="ARBA00008390"/>
    </source>
</evidence>
<dbReference type="GO" id="GO:0008289">
    <property type="term" value="F:lipid binding"/>
    <property type="evidence" value="ECO:0007669"/>
    <property type="project" value="InterPro"/>
</dbReference>